<reference evidence="1" key="1">
    <citation type="submission" date="2009-12" db="EMBL/GenBank/DDBJ databases">
        <authorList>
            <person name="Weinstock G."/>
            <person name="Sodergren E."/>
            <person name="Clifton S."/>
            <person name="Fulton L."/>
            <person name="Fulton B."/>
            <person name="Courtney L."/>
            <person name="Fronick C."/>
            <person name="Harrison M."/>
            <person name="Strong C."/>
            <person name="Farmer C."/>
            <person name="Delahaunty K."/>
            <person name="Markovic C."/>
            <person name="Hall O."/>
            <person name="Minx P."/>
            <person name="Tomlinson C."/>
            <person name="Mitreva M."/>
            <person name="Nelson J."/>
            <person name="Hou S."/>
            <person name="Wollam A."/>
            <person name="Pepin K.H."/>
            <person name="Johnson M."/>
            <person name="Bhonagiri V."/>
            <person name="Nash W.E."/>
            <person name="Warren W."/>
            <person name="Chinwalla A."/>
            <person name="Mardis E.R."/>
            <person name="Wilson R.K."/>
        </authorList>
    </citation>
    <scope>NUCLEOTIDE SEQUENCE [LARGE SCALE GENOMIC DNA]</scope>
    <source>
        <strain evidence="1">DSM 15176</strain>
    </source>
</reference>
<dbReference type="RefSeq" id="WP_007048338.1">
    <property type="nucleotide sequence ID" value="NZ_GG704771.1"/>
</dbReference>
<dbReference type="AlphaFoldDB" id="D1PRG0"/>
<gene>
    <name evidence="1" type="ORF">SUBVAR_06989</name>
</gene>
<evidence type="ECO:0008006" key="3">
    <source>
        <dbReference type="Google" id="ProtNLM"/>
    </source>
</evidence>
<protein>
    <recommendedName>
        <fullName evidence="3">Chloramphenicol resistance protein</fullName>
    </recommendedName>
</protein>
<dbReference type="Proteomes" id="UP000003438">
    <property type="component" value="Unassembled WGS sequence"/>
</dbReference>
<dbReference type="OrthoDB" id="1690493at2"/>
<evidence type="ECO:0000313" key="1">
    <source>
        <dbReference type="EMBL" id="EFB74686.1"/>
    </source>
</evidence>
<proteinExistence type="predicted"/>
<dbReference type="HOGENOM" id="CLU_144705_0_0_9"/>
<dbReference type="eggNOG" id="ENOG5032TS2">
    <property type="taxonomic scope" value="Bacteria"/>
</dbReference>
<comment type="caution">
    <text evidence="1">The sequence shown here is derived from an EMBL/GenBank/DDBJ whole genome shotgun (WGS) entry which is preliminary data.</text>
</comment>
<accession>D1PRG0</accession>
<dbReference type="EMBL" id="ACBY02000060">
    <property type="protein sequence ID" value="EFB74686.1"/>
    <property type="molecule type" value="Genomic_DNA"/>
</dbReference>
<sequence length="146" mass="16593">MEYKSIAEALHQYLLSCPLLGDHPLGVDWLPDHSVAFSIDTTPASQIIQRYFSGSTMRQYQFVLRSISDYGSDTLQNLANSALYEQLAAWFEEQTRQRNFPDLGPGRTVQSIEAQSTGYLMTAAPDVGRYQIQCRLIYYEKGTRGR</sequence>
<dbReference type="STRING" id="411471.SUBVAR_06989"/>
<organism evidence="1 2">
    <name type="scientific">Subdoligranulum variabile DSM 15176</name>
    <dbReference type="NCBI Taxonomy" id="411471"/>
    <lineage>
        <taxon>Bacteria</taxon>
        <taxon>Bacillati</taxon>
        <taxon>Bacillota</taxon>
        <taxon>Clostridia</taxon>
        <taxon>Eubacteriales</taxon>
        <taxon>Oscillospiraceae</taxon>
        <taxon>Subdoligranulum</taxon>
    </lineage>
</organism>
<keyword evidence="2" id="KW-1185">Reference proteome</keyword>
<evidence type="ECO:0000313" key="2">
    <source>
        <dbReference type="Proteomes" id="UP000003438"/>
    </source>
</evidence>
<name>D1PRG0_9FIRM</name>